<keyword evidence="3" id="KW-0325">Glycoprotein</keyword>
<dbReference type="Gene3D" id="2.130.10.130">
    <property type="entry name" value="Integrin alpha, N-terminal"/>
    <property type="match status" value="3"/>
</dbReference>
<dbReference type="InterPro" id="IPR013517">
    <property type="entry name" value="FG-GAP"/>
</dbReference>
<dbReference type="InterPro" id="IPR011043">
    <property type="entry name" value="Gal_Oxase/kelch_b-propeller"/>
</dbReference>
<dbReference type="Pfam" id="PF13517">
    <property type="entry name" value="FG-GAP_3"/>
    <property type="match status" value="3"/>
</dbReference>
<dbReference type="Gene3D" id="2.30.30.100">
    <property type="match status" value="5"/>
</dbReference>
<name>A0A9E8IIG1_9BACT</name>
<dbReference type="SMART" id="SM00191">
    <property type="entry name" value="Int_alpha"/>
    <property type="match status" value="6"/>
</dbReference>
<dbReference type="Gene3D" id="4.10.70.10">
    <property type="entry name" value="Disintegrin domain"/>
    <property type="match status" value="2"/>
</dbReference>
<evidence type="ECO:0000259" key="4">
    <source>
        <dbReference type="PROSITE" id="PS50214"/>
    </source>
</evidence>
<evidence type="ECO:0000313" key="5">
    <source>
        <dbReference type="EMBL" id="UZH23228.1"/>
    </source>
</evidence>
<dbReference type="SUPFAM" id="SSF50965">
    <property type="entry name" value="Galactose oxidase, central domain"/>
    <property type="match status" value="1"/>
</dbReference>
<organism evidence="5">
    <name type="scientific">myxobacterium MSr12020</name>
    <dbReference type="NCBI Taxonomy" id="2993535"/>
    <lineage>
        <taxon>Bacteria</taxon>
        <taxon>Pseudomonadati</taxon>
        <taxon>Myxococcota</taxon>
        <taxon>Myxococcia</taxon>
        <taxon>Myxococcales</taxon>
    </lineage>
</organism>
<dbReference type="InterPro" id="IPR036436">
    <property type="entry name" value="Disintegrin_dom_sf"/>
</dbReference>
<reference evidence="5" key="1">
    <citation type="journal article" date="2022" name="Microorganisms">
        <title>Discovery, Biosynthesis and Biological Activity of a Succinylated Myxochelin from the Myxobacterial Strain MSr12020.</title>
        <authorList>
            <person name="Okoth D.A."/>
            <person name="Hug J.J."/>
            <person name="Garcia R."/>
            <person name="Muller R."/>
        </authorList>
    </citation>
    <scope>NUCLEOTIDE SEQUENCE</scope>
    <source>
        <strain evidence="5">MSr12020</strain>
    </source>
</reference>
<proteinExistence type="predicted"/>
<dbReference type="InterPro" id="IPR013519">
    <property type="entry name" value="Int_alpha_beta-p"/>
</dbReference>
<dbReference type="SMART" id="SM00050">
    <property type="entry name" value="DISIN"/>
    <property type="match status" value="1"/>
</dbReference>
<dbReference type="SUPFAM" id="SSF57552">
    <property type="entry name" value="Blood coagulation inhibitor (disintegrin)"/>
    <property type="match status" value="2"/>
</dbReference>
<sequence length="1109" mass="112165">MLVLLGAAASACSPEEVPNTLDDPARPGFVGDTPRTMAAVRAAYIEAMQSEVPEAYHVTREGALVARSPAQGLRTAFTDEGAQVEQEGKDAAAGVSLAAVRWGCADRLEPLAGAAPEAQDNRVHYQRAAGLVEWYKNGPLGLEQGFTLEAAPACRSAGGGELTIEVALGGGLQAALAPDGAALTLRDADGRVALRYTDLFARDAAGRTLPAHFELAEGGVSIRVDDAGAAYPVVIDPLVWVEQTMFTPSDAMTYDTFGQSVAIEGNTAMVGSIGASNLPSGPWATGAVYVYERINGSFTQVQKLFAADAVNQDLFGWSVAMRGDTAIIGARHKYHNGSGAGVAYAFVRQNGVWVQQAKLAANETTSAFGYSVAFLSDDRVVIGGPFRTNGAAYVFGRNNGVWTQEAKLVAANPGSTDQFGAAVAGDGNTIVIGSRQAFYQNDVQQRQTGKAEIFEYVNGAWTETAVLQPADLLSNGSHFGSSVAIQGDTIAIGEIGDATYAPGGGAVYIYERSGGAWAQATKLFPVDATTATNAYFGISLALHDDTLAVGASGHREQAGNAGAVYTFQRTNGAWSPWNKRLAQNGGGGYSLGQAIALGSDVLLASAPGSGPTTPYSPGRVHVFTTQPALSNGAACSVDTQCASLFCVDGVCCDSACGGGEAVDCQACSVATGAPSDGTCSTFSAGTVCRAAGGVCDVAEVCDGVGGACPQNAWKPAGTVCSAGTNACDADETCTGLSALCPADLGPTLTCATPCATPSFSTGSTLSTGTGSPQAVRTGDFNGDGKIDLVTANESSGRLSLFLGNGTGGFTSSGTISVGGGPRDVAVADFDHDGADDLAVADAANNQVVVYLGTGTGTFGARTNHAVGNLPVTIDVADFDEDGHLDIITGNRDSDSVTILHGTGSGSFGGATAFGTSAYAPRTVKVADFNGDGRADVATANVMSGGKVRIQLGSGTGSLALGDATTVGNNPRGLAARDFDGDGNVDLVTGVDNANAVKVMLGNGDGSFATPTSFTTGTQPYFVTPGDYNGDGKLDIAVANAGSDDVSILLGDGAGSFGAPTHVTVGDTPHMIVAADFDGDADLDLAVANSLGKSVSILINGCACALSCSP</sequence>
<dbReference type="Pfam" id="PF14312">
    <property type="entry name" value="FG-GAP_2"/>
    <property type="match status" value="6"/>
</dbReference>
<evidence type="ECO:0000256" key="2">
    <source>
        <dbReference type="ARBA" id="ARBA00022737"/>
    </source>
</evidence>
<dbReference type="SUPFAM" id="SSF69318">
    <property type="entry name" value="Integrin alpha N-terminal domain"/>
    <property type="match status" value="3"/>
</dbReference>
<reference evidence="5" key="2">
    <citation type="submission" date="2022-09" db="EMBL/GenBank/DDBJ databases">
        <authorList>
            <person name="Okoth D.A."/>
            <person name="Hug J.J."/>
            <person name="Garcia R."/>
            <person name="Mueller R."/>
        </authorList>
    </citation>
    <scope>NUCLEOTIDE SEQUENCE</scope>
    <source>
        <strain evidence="5">MSr12020</strain>
    </source>
</reference>
<evidence type="ECO:0000256" key="3">
    <source>
        <dbReference type="ARBA" id="ARBA00023180"/>
    </source>
</evidence>
<dbReference type="EMBL" id="OP359050">
    <property type="protein sequence ID" value="UZH23228.1"/>
    <property type="molecule type" value="Genomic_DNA"/>
</dbReference>
<keyword evidence="2" id="KW-0677">Repeat</keyword>
<dbReference type="InterPro" id="IPR001762">
    <property type="entry name" value="Disintegrin_dom"/>
</dbReference>
<dbReference type="PROSITE" id="PS50214">
    <property type="entry name" value="DISINTEGRIN_2"/>
    <property type="match status" value="1"/>
</dbReference>
<dbReference type="InterPro" id="IPR028994">
    <property type="entry name" value="Integrin_alpha_N"/>
</dbReference>
<keyword evidence="1" id="KW-0732">Signal</keyword>
<dbReference type="AlphaFoldDB" id="A0A9E8IIG1"/>
<dbReference type="PROSITE" id="PS51470">
    <property type="entry name" value="FG_GAP"/>
    <property type="match status" value="1"/>
</dbReference>
<evidence type="ECO:0000256" key="1">
    <source>
        <dbReference type="ARBA" id="ARBA00022729"/>
    </source>
</evidence>
<accession>A0A9E8IIG1</accession>
<protein>
    <recommendedName>
        <fullName evidence="4">Disintegrin domain-containing protein</fullName>
    </recommendedName>
</protein>
<dbReference type="PANTHER" id="PTHR46580:SF4">
    <property type="entry name" value="ATP_GTP-BINDING PROTEIN"/>
    <property type="match status" value="1"/>
</dbReference>
<dbReference type="PANTHER" id="PTHR46580">
    <property type="entry name" value="SENSOR KINASE-RELATED"/>
    <property type="match status" value="1"/>
</dbReference>
<feature type="domain" description="Disintegrin" evidence="4">
    <location>
        <begin position="638"/>
        <end position="716"/>
    </location>
</feature>